<name>A0ACA9Y231_9ASCO</name>
<organism evidence="1 2">
    <name type="scientific">[Candida] jaroonii</name>
    <dbReference type="NCBI Taxonomy" id="467808"/>
    <lineage>
        <taxon>Eukaryota</taxon>
        <taxon>Fungi</taxon>
        <taxon>Dikarya</taxon>
        <taxon>Ascomycota</taxon>
        <taxon>Saccharomycotina</taxon>
        <taxon>Pichiomycetes</taxon>
        <taxon>Debaryomycetaceae</taxon>
        <taxon>Yamadazyma</taxon>
    </lineage>
</organism>
<accession>A0ACA9Y231</accession>
<gene>
    <name evidence="1" type="ORF">CLIB1444_01S19086</name>
</gene>
<comment type="caution">
    <text evidence="1">The sequence shown here is derived from an EMBL/GenBank/DDBJ whole genome shotgun (WGS) entry which is preliminary data.</text>
</comment>
<reference evidence="1" key="1">
    <citation type="submission" date="2022-06" db="EMBL/GenBank/DDBJ databases">
        <authorList>
            <person name="Legras J.-L."/>
            <person name="Devillers H."/>
            <person name="Grondin C."/>
        </authorList>
    </citation>
    <scope>NUCLEOTIDE SEQUENCE</scope>
    <source>
        <strain evidence="1">CLIB 1444</strain>
    </source>
</reference>
<sequence>MIVRPFTRCCTITPRRISIRQLTSKFYDNDKYCGLKTPYGWFAIPRNLYARQWTESSIQTLISQTYGDSVDSVPSKDIQKIIDDWASSTTLKQKPPAEKYVDVEAAKVEHKINEDIKELRNEKVRARYSKNKITDMAQFKKDKQIVFKHIFETGEIPPNFDPLMINLYNARNHFCNKFHNQPGFSLKQWADVDTTEREKLRIDFIDLLKQGQMYKKGKLVPLKGNFHASSMKLKAKSKAEKGSMETME</sequence>
<dbReference type="EMBL" id="CALSDN010000001">
    <property type="protein sequence ID" value="CAH6718993.1"/>
    <property type="molecule type" value="Genomic_DNA"/>
</dbReference>
<dbReference type="Proteomes" id="UP001152531">
    <property type="component" value="Unassembled WGS sequence"/>
</dbReference>
<keyword evidence="2" id="KW-1185">Reference proteome</keyword>
<protein>
    <submittedName>
        <fullName evidence="1">Uncharacterized protein</fullName>
    </submittedName>
</protein>
<evidence type="ECO:0000313" key="1">
    <source>
        <dbReference type="EMBL" id="CAH6718993.1"/>
    </source>
</evidence>
<evidence type="ECO:0000313" key="2">
    <source>
        <dbReference type="Proteomes" id="UP001152531"/>
    </source>
</evidence>
<proteinExistence type="predicted"/>